<feature type="region of interest" description="Disordered" evidence="1">
    <location>
        <begin position="72"/>
        <end position="101"/>
    </location>
</feature>
<evidence type="ECO:0000313" key="3">
    <source>
        <dbReference type="Proteomes" id="UP000270299"/>
    </source>
</evidence>
<evidence type="ECO:0000313" key="2">
    <source>
        <dbReference type="EMBL" id="RLP67788.1"/>
    </source>
</evidence>
<evidence type="ECO:0000256" key="1">
    <source>
        <dbReference type="SAM" id="MobiDB-lite"/>
    </source>
</evidence>
<accession>A0A3L6ZIG5</accession>
<name>A0A3L6ZIG5_9MICO</name>
<dbReference type="Proteomes" id="UP000270299">
    <property type="component" value="Unassembled WGS sequence"/>
</dbReference>
<dbReference type="OrthoDB" id="5079621at2"/>
<dbReference type="AlphaFoldDB" id="A0A3L6ZIG5"/>
<proteinExistence type="predicted"/>
<dbReference type="RefSeq" id="WP_121674087.1">
    <property type="nucleotide sequence ID" value="NZ_BMXM01000020.1"/>
</dbReference>
<dbReference type="EMBL" id="RCUV01000029">
    <property type="protein sequence ID" value="RLP67788.1"/>
    <property type="molecule type" value="Genomic_DNA"/>
</dbReference>
<gene>
    <name evidence="2" type="ORF">D9V29_14750</name>
</gene>
<reference evidence="2 3" key="1">
    <citation type="submission" date="2018-10" db="EMBL/GenBank/DDBJ databases">
        <authorList>
            <person name="Li J."/>
        </authorList>
    </citation>
    <scope>NUCLEOTIDE SEQUENCE [LARGE SCALE GENOMIC DNA]</scope>
    <source>
        <strain evidence="2 3">CCTCC AB209002</strain>
    </source>
</reference>
<organism evidence="2 3">
    <name type="scientific">Mycetocola manganoxydans</name>
    <dbReference type="NCBI Taxonomy" id="699879"/>
    <lineage>
        <taxon>Bacteria</taxon>
        <taxon>Bacillati</taxon>
        <taxon>Actinomycetota</taxon>
        <taxon>Actinomycetes</taxon>
        <taxon>Micrococcales</taxon>
        <taxon>Microbacteriaceae</taxon>
        <taxon>Mycetocola</taxon>
    </lineage>
</organism>
<comment type="caution">
    <text evidence="2">The sequence shown here is derived from an EMBL/GenBank/DDBJ whole genome shotgun (WGS) entry which is preliminary data.</text>
</comment>
<protein>
    <submittedName>
        <fullName evidence="2">Uncharacterized protein</fullName>
    </submittedName>
</protein>
<sequence>MSDVNVNPEEAAAKARQIIEADVNTRVEAVRSLADAANRFDTAEQQLKEATAAHERAWSAAISAGWSEKDLRATGVRAPGASPPRPRKRRTAPGVQLAAAE</sequence>
<keyword evidence="3" id="KW-1185">Reference proteome</keyword>